<keyword evidence="1 6" id="KW-0812">Transmembrane</keyword>
<accession>A0ABD6EHL3</accession>
<dbReference type="PANTHER" id="PTHR31792">
    <property type="entry name" value="VACUOLAR ATPASE ASSEMBLY INTEGRAL MEMBRANE PROTEIN VMA21"/>
    <property type="match status" value="1"/>
</dbReference>
<protein>
    <recommendedName>
        <fullName evidence="9">Vacuolar ATPase assembly integral membrane protein VMA21 homolog</fullName>
    </recommendedName>
</protein>
<evidence type="ECO:0008006" key="9">
    <source>
        <dbReference type="Google" id="ProtNLM"/>
    </source>
</evidence>
<evidence type="ECO:0000256" key="2">
    <source>
        <dbReference type="ARBA" id="ARBA00022824"/>
    </source>
</evidence>
<comment type="caution">
    <text evidence="7">The sequence shown here is derived from an EMBL/GenBank/DDBJ whole genome shotgun (WGS) entry which is preliminary data.</text>
</comment>
<sequence length="150" mass="17214">MLSAFKELLIKQFLDTVKMVHTTDIPESVEERISNSTAKNSVEELGDQQKDVEQKEQIEQHLFGIEARTAAISNLVFYSVLIFTVPLASMYCLRRFVFIDYFKYDVSSASLYAGLIAIVLVYGIVGLFVRTAYNEEKRDENWVEKVKKSN</sequence>
<keyword evidence="3 6" id="KW-1133">Transmembrane helix</keyword>
<evidence type="ECO:0000256" key="5">
    <source>
        <dbReference type="ARBA" id="ARBA00023329"/>
    </source>
</evidence>
<name>A0ABD6EHL3_9BILA</name>
<proteinExistence type="predicted"/>
<evidence type="ECO:0000256" key="3">
    <source>
        <dbReference type="ARBA" id="ARBA00022989"/>
    </source>
</evidence>
<dbReference type="EMBL" id="JBGFUD010003433">
    <property type="protein sequence ID" value="MFH4978706.1"/>
    <property type="molecule type" value="Genomic_DNA"/>
</dbReference>
<gene>
    <name evidence="7" type="ORF">AB6A40_005415</name>
</gene>
<organism evidence="7 8">
    <name type="scientific">Gnathostoma spinigerum</name>
    <dbReference type="NCBI Taxonomy" id="75299"/>
    <lineage>
        <taxon>Eukaryota</taxon>
        <taxon>Metazoa</taxon>
        <taxon>Ecdysozoa</taxon>
        <taxon>Nematoda</taxon>
        <taxon>Chromadorea</taxon>
        <taxon>Rhabditida</taxon>
        <taxon>Spirurina</taxon>
        <taxon>Gnathostomatomorpha</taxon>
        <taxon>Gnathostomatoidea</taxon>
        <taxon>Gnathostomatidae</taxon>
        <taxon>Gnathostoma</taxon>
    </lineage>
</organism>
<dbReference type="PANTHER" id="PTHR31792:SF3">
    <property type="entry name" value="VACUOLAR ATPASE ASSEMBLY INTEGRAL MEMBRANE PROTEIN VMA21"/>
    <property type="match status" value="1"/>
</dbReference>
<dbReference type="AlphaFoldDB" id="A0ABD6EHL3"/>
<feature type="transmembrane region" description="Helical" evidence="6">
    <location>
        <begin position="75"/>
        <end position="97"/>
    </location>
</feature>
<reference evidence="7 8" key="1">
    <citation type="submission" date="2024-08" db="EMBL/GenBank/DDBJ databases">
        <title>Gnathostoma spinigerum genome.</title>
        <authorList>
            <person name="Gonzalez-Bertolin B."/>
            <person name="Monzon S."/>
            <person name="Zaballos A."/>
            <person name="Jimenez P."/>
            <person name="Dekumyoy P."/>
            <person name="Varona S."/>
            <person name="Cuesta I."/>
            <person name="Sumanam S."/>
            <person name="Adisakwattana P."/>
            <person name="Gasser R.B."/>
            <person name="Hernandez-Gonzalez A."/>
            <person name="Young N.D."/>
            <person name="Perteguer M.J."/>
        </authorList>
    </citation>
    <scope>NUCLEOTIDE SEQUENCE [LARGE SCALE GENOMIC DNA]</scope>
    <source>
        <strain evidence="7">AL3</strain>
        <tissue evidence="7">Liver</tissue>
    </source>
</reference>
<evidence type="ECO:0000256" key="4">
    <source>
        <dbReference type="ARBA" id="ARBA00023136"/>
    </source>
</evidence>
<keyword evidence="4 6" id="KW-0472">Membrane</keyword>
<keyword evidence="8" id="KW-1185">Reference proteome</keyword>
<keyword evidence="5" id="KW-0968">Cytoplasmic vesicle</keyword>
<evidence type="ECO:0000313" key="8">
    <source>
        <dbReference type="Proteomes" id="UP001608902"/>
    </source>
</evidence>
<keyword evidence="2" id="KW-0256">Endoplasmic reticulum</keyword>
<evidence type="ECO:0000313" key="7">
    <source>
        <dbReference type="EMBL" id="MFH4978706.1"/>
    </source>
</evidence>
<evidence type="ECO:0000256" key="6">
    <source>
        <dbReference type="SAM" id="Phobius"/>
    </source>
</evidence>
<dbReference type="InterPro" id="IPR019013">
    <property type="entry name" value="Vma21"/>
</dbReference>
<dbReference type="Proteomes" id="UP001608902">
    <property type="component" value="Unassembled WGS sequence"/>
</dbReference>
<dbReference type="Pfam" id="PF09446">
    <property type="entry name" value="VMA21"/>
    <property type="match status" value="1"/>
</dbReference>
<dbReference type="GO" id="GO:0031410">
    <property type="term" value="C:cytoplasmic vesicle"/>
    <property type="evidence" value="ECO:0007669"/>
    <property type="project" value="UniProtKB-KW"/>
</dbReference>
<evidence type="ECO:0000256" key="1">
    <source>
        <dbReference type="ARBA" id="ARBA00022692"/>
    </source>
</evidence>
<feature type="transmembrane region" description="Helical" evidence="6">
    <location>
        <begin position="109"/>
        <end position="129"/>
    </location>
</feature>